<feature type="transmembrane region" description="Helical" evidence="10">
    <location>
        <begin position="325"/>
        <end position="345"/>
    </location>
</feature>
<evidence type="ECO:0000256" key="1">
    <source>
        <dbReference type="ARBA" id="ARBA00012513"/>
    </source>
</evidence>
<comment type="catalytic activity">
    <reaction evidence="8">
        <text>L-seryl-[protein] + ATP = O-phospho-L-seryl-[protein] + ADP + H(+)</text>
        <dbReference type="Rhea" id="RHEA:17989"/>
        <dbReference type="Rhea" id="RHEA-COMP:9863"/>
        <dbReference type="Rhea" id="RHEA-COMP:11604"/>
        <dbReference type="ChEBI" id="CHEBI:15378"/>
        <dbReference type="ChEBI" id="CHEBI:29999"/>
        <dbReference type="ChEBI" id="CHEBI:30616"/>
        <dbReference type="ChEBI" id="CHEBI:83421"/>
        <dbReference type="ChEBI" id="CHEBI:456216"/>
        <dbReference type="EC" id="2.7.11.1"/>
    </reaction>
</comment>
<keyword evidence="10" id="KW-1133">Transmembrane helix</keyword>
<sequence length="580" mass="60590">MGSSDGGGKGMAVEIGSTVAGYRLLACIGRGGMGEVFTAEHPRLPRIDAVKVLHPALGSDPVFRARFEREADLVARLSHPAIVAVFDRGVADDRLWIAMEYVDGADASALITDRGVHPLLAIAIVTTVAAALDHAHRNGVLHRDVKPENVLIRPGGDPLLPDAVKLTDFGIARVRDEVTGLTGAGTTIGTLAYTPPEQIEGGELDPRSDQYALACTAFELLSGAPPFTAETQQSLVKAQLLDRPPAVTSRNPALPSPVDDVLRRALAKRSADRFVDCGQFAGALDAAVRGRLSGGLPAAPPTPVVQRPVPPATGRARRRRLPSRLVVAGVVAVAVLVGLGIAVGATTAPRPPDAALATPATPRVQVTPTSIEIGWDRVNGATHYLVRQGDTTVYIGSGDHWSMPRPVPGEYAFSVVAVSGDRTTSAVGPASAAVQVTTVWGELQPLVDLFPTVLPSTPVSTDAFDGMVCSGLVGSQLVGNPVQVQIFCTGPSGYQLTLGMYPTAGQRDSYYRQRFAGERTRPMATSGGHPGRVYTAESAPGTGSVTLLYDDGVRARVAAEVSTAGRPATAARSVLDRLPL</sequence>
<keyword evidence="3" id="KW-0808">Transferase</keyword>
<dbReference type="Pfam" id="PF00069">
    <property type="entry name" value="Pkinase"/>
    <property type="match status" value="1"/>
</dbReference>
<dbReference type="PANTHER" id="PTHR43289">
    <property type="entry name" value="MITOGEN-ACTIVATED PROTEIN KINASE KINASE KINASE 20-RELATED"/>
    <property type="match status" value="1"/>
</dbReference>
<evidence type="ECO:0000256" key="9">
    <source>
        <dbReference type="SAM" id="MobiDB-lite"/>
    </source>
</evidence>
<evidence type="ECO:0000313" key="12">
    <source>
        <dbReference type="EMBL" id="SIS17102.1"/>
    </source>
</evidence>
<gene>
    <name evidence="12" type="ORF">SAMN05445060_3206</name>
</gene>
<reference evidence="12 13" key="1">
    <citation type="submission" date="2017-01" db="EMBL/GenBank/DDBJ databases">
        <authorList>
            <person name="Mah S.A."/>
            <person name="Swanson W.J."/>
            <person name="Moy G.W."/>
            <person name="Vacquier V.D."/>
        </authorList>
    </citation>
    <scope>NUCLEOTIDE SEQUENCE [LARGE SCALE GENOMIC DNA]</scope>
    <source>
        <strain evidence="12 13">CPCC 203464</strain>
    </source>
</reference>
<evidence type="ECO:0000256" key="5">
    <source>
        <dbReference type="ARBA" id="ARBA00022777"/>
    </source>
</evidence>
<dbReference type="Gene3D" id="1.10.510.10">
    <property type="entry name" value="Transferase(Phosphotransferase) domain 1"/>
    <property type="match status" value="1"/>
</dbReference>
<keyword evidence="13" id="KW-1185">Reference proteome</keyword>
<dbReference type="EMBL" id="FTNT01000010">
    <property type="protein sequence ID" value="SIS17102.1"/>
    <property type="molecule type" value="Genomic_DNA"/>
</dbReference>
<dbReference type="InterPro" id="IPR008271">
    <property type="entry name" value="Ser/Thr_kinase_AS"/>
</dbReference>
<dbReference type="PANTHER" id="PTHR43289:SF6">
    <property type="entry name" value="SERINE_THREONINE-PROTEIN KINASE NEKL-3"/>
    <property type="match status" value="1"/>
</dbReference>
<dbReference type="Gene3D" id="3.30.200.20">
    <property type="entry name" value="Phosphorylase Kinase, domain 1"/>
    <property type="match status" value="1"/>
</dbReference>
<evidence type="ECO:0000313" key="13">
    <source>
        <dbReference type="Proteomes" id="UP000186218"/>
    </source>
</evidence>
<dbReference type="SMART" id="SM00220">
    <property type="entry name" value="S_TKc"/>
    <property type="match status" value="1"/>
</dbReference>
<dbReference type="PROSITE" id="PS00108">
    <property type="entry name" value="PROTEIN_KINASE_ST"/>
    <property type="match status" value="1"/>
</dbReference>
<evidence type="ECO:0000256" key="2">
    <source>
        <dbReference type="ARBA" id="ARBA00022527"/>
    </source>
</evidence>
<evidence type="ECO:0000256" key="10">
    <source>
        <dbReference type="SAM" id="Phobius"/>
    </source>
</evidence>
<dbReference type="RefSeq" id="WP_083710127.1">
    <property type="nucleotide sequence ID" value="NZ_FTNT01000010.1"/>
</dbReference>
<dbReference type="AlphaFoldDB" id="A0A1N7GX15"/>
<dbReference type="OrthoDB" id="9801841at2"/>
<feature type="compositionally biased region" description="Pro residues" evidence="9">
    <location>
        <begin position="298"/>
        <end position="311"/>
    </location>
</feature>
<evidence type="ECO:0000256" key="3">
    <source>
        <dbReference type="ARBA" id="ARBA00022679"/>
    </source>
</evidence>
<dbReference type="SUPFAM" id="SSF56112">
    <property type="entry name" value="Protein kinase-like (PK-like)"/>
    <property type="match status" value="1"/>
</dbReference>
<keyword evidence="5 12" id="KW-0418">Kinase</keyword>
<evidence type="ECO:0000256" key="7">
    <source>
        <dbReference type="ARBA" id="ARBA00047899"/>
    </source>
</evidence>
<dbReference type="GO" id="GO:0004674">
    <property type="term" value="F:protein serine/threonine kinase activity"/>
    <property type="evidence" value="ECO:0007669"/>
    <property type="project" value="UniProtKB-KW"/>
</dbReference>
<comment type="catalytic activity">
    <reaction evidence="7">
        <text>L-threonyl-[protein] + ATP = O-phospho-L-threonyl-[protein] + ADP + H(+)</text>
        <dbReference type="Rhea" id="RHEA:46608"/>
        <dbReference type="Rhea" id="RHEA-COMP:11060"/>
        <dbReference type="Rhea" id="RHEA-COMP:11605"/>
        <dbReference type="ChEBI" id="CHEBI:15378"/>
        <dbReference type="ChEBI" id="CHEBI:30013"/>
        <dbReference type="ChEBI" id="CHEBI:30616"/>
        <dbReference type="ChEBI" id="CHEBI:61977"/>
        <dbReference type="ChEBI" id="CHEBI:456216"/>
        <dbReference type="EC" id="2.7.11.1"/>
    </reaction>
</comment>
<accession>A0A1N7GX15</accession>
<dbReference type="InterPro" id="IPR000719">
    <property type="entry name" value="Prot_kinase_dom"/>
</dbReference>
<dbReference type="GO" id="GO:0005524">
    <property type="term" value="F:ATP binding"/>
    <property type="evidence" value="ECO:0007669"/>
    <property type="project" value="UniProtKB-KW"/>
</dbReference>
<proteinExistence type="predicted"/>
<keyword evidence="10" id="KW-0472">Membrane</keyword>
<dbReference type="Proteomes" id="UP000186218">
    <property type="component" value="Unassembled WGS sequence"/>
</dbReference>
<evidence type="ECO:0000256" key="8">
    <source>
        <dbReference type="ARBA" id="ARBA00048679"/>
    </source>
</evidence>
<keyword evidence="10" id="KW-0812">Transmembrane</keyword>
<keyword evidence="4" id="KW-0547">Nucleotide-binding</keyword>
<organism evidence="12 13">
    <name type="scientific">Williamsia sterculiae</name>
    <dbReference type="NCBI Taxonomy" id="1344003"/>
    <lineage>
        <taxon>Bacteria</taxon>
        <taxon>Bacillati</taxon>
        <taxon>Actinomycetota</taxon>
        <taxon>Actinomycetes</taxon>
        <taxon>Mycobacteriales</taxon>
        <taxon>Nocardiaceae</taxon>
        <taxon>Williamsia</taxon>
    </lineage>
</organism>
<keyword evidence="6" id="KW-0067">ATP-binding</keyword>
<name>A0A1N7GX15_9NOCA</name>
<dbReference type="FunFam" id="3.30.200.20:FF:000035">
    <property type="entry name" value="Serine/threonine protein kinase Stk1"/>
    <property type="match status" value="1"/>
</dbReference>
<dbReference type="EC" id="2.7.11.1" evidence="1"/>
<dbReference type="CDD" id="cd14014">
    <property type="entry name" value="STKc_PknB_like"/>
    <property type="match status" value="1"/>
</dbReference>
<dbReference type="STRING" id="1344003.SAMN05445060_3206"/>
<evidence type="ECO:0000256" key="6">
    <source>
        <dbReference type="ARBA" id="ARBA00022840"/>
    </source>
</evidence>
<protein>
    <recommendedName>
        <fullName evidence="1">non-specific serine/threonine protein kinase</fullName>
        <ecNumber evidence="1">2.7.11.1</ecNumber>
    </recommendedName>
</protein>
<dbReference type="InterPro" id="IPR011009">
    <property type="entry name" value="Kinase-like_dom_sf"/>
</dbReference>
<evidence type="ECO:0000259" key="11">
    <source>
        <dbReference type="PROSITE" id="PS50011"/>
    </source>
</evidence>
<dbReference type="PROSITE" id="PS50011">
    <property type="entry name" value="PROTEIN_KINASE_DOM"/>
    <property type="match status" value="1"/>
</dbReference>
<feature type="region of interest" description="Disordered" evidence="9">
    <location>
        <begin position="298"/>
        <end position="317"/>
    </location>
</feature>
<evidence type="ECO:0000256" key="4">
    <source>
        <dbReference type="ARBA" id="ARBA00022741"/>
    </source>
</evidence>
<feature type="domain" description="Protein kinase" evidence="11">
    <location>
        <begin position="22"/>
        <end position="288"/>
    </location>
</feature>
<keyword evidence="2 12" id="KW-0723">Serine/threonine-protein kinase</keyword>